<dbReference type="Proteomes" id="UP000460949">
    <property type="component" value="Unassembled WGS sequence"/>
</dbReference>
<name>A0A845E050_9BACI</name>
<dbReference type="RefSeq" id="WP_160839949.1">
    <property type="nucleotide sequence ID" value="NZ_WMET01000011.1"/>
</dbReference>
<dbReference type="Gene3D" id="2.80.10.50">
    <property type="match status" value="1"/>
</dbReference>
<dbReference type="InterPro" id="IPR035992">
    <property type="entry name" value="Ricin_B-like_lectins"/>
</dbReference>
<gene>
    <name evidence="1" type="ORF">GLW04_19355</name>
</gene>
<dbReference type="SUPFAM" id="SSF50370">
    <property type="entry name" value="Ricin B-like lectins"/>
    <property type="match status" value="1"/>
</dbReference>
<reference evidence="1 2" key="1">
    <citation type="submission" date="2019-11" db="EMBL/GenBank/DDBJ databases">
        <title>Genome sequences of 17 halophilic strains isolated from different environments.</title>
        <authorList>
            <person name="Furrow R.E."/>
        </authorList>
    </citation>
    <scope>NUCLEOTIDE SEQUENCE [LARGE SCALE GENOMIC DNA]</scope>
    <source>
        <strain evidence="1 2">22511_23_Filter</strain>
    </source>
</reference>
<evidence type="ECO:0000313" key="1">
    <source>
        <dbReference type="EMBL" id="MYL22035.1"/>
    </source>
</evidence>
<proteinExistence type="predicted"/>
<evidence type="ECO:0000313" key="2">
    <source>
        <dbReference type="Proteomes" id="UP000460949"/>
    </source>
</evidence>
<dbReference type="EMBL" id="WMET01000011">
    <property type="protein sequence ID" value="MYL22035.1"/>
    <property type="molecule type" value="Genomic_DNA"/>
</dbReference>
<sequence length="340" mass="38137">MVNYWNSPYYHCPVCKATSYYDYNRNYYHNSFQGNSLYSNQIYPTYLNNSYNRQNYLYRESVISLQNTAETKWEGHYLDIDGNTGEVILWPRLASGGYWKLIDHGDNIVSLQNTAKTQWEGHYLDIDGNTGEVILWPHLASGGYWKLIDHGDNIVSLQNTAKTQWEGHYLDIDGNTGEVILWPRLGRGGYWKIDDDITNNGNGPPKKTGVHRNLIKRVSYDEPYSKTCYKKVGGVSIPYPCPGMKTKVIEVYLETRYPPEATAAQKAAIVSCAAVAVQVAIIAFGTAYGGTGGTIASLAPAIAAAEIAGRNSFDECKEKSLPRDIARRTGISIVQEKYDR</sequence>
<dbReference type="AlphaFoldDB" id="A0A845E050"/>
<protein>
    <submittedName>
        <fullName evidence="1">Uncharacterized protein</fullName>
    </submittedName>
</protein>
<organism evidence="1 2">
    <name type="scientific">Halobacillus litoralis</name>
    <dbReference type="NCBI Taxonomy" id="45668"/>
    <lineage>
        <taxon>Bacteria</taxon>
        <taxon>Bacillati</taxon>
        <taxon>Bacillota</taxon>
        <taxon>Bacilli</taxon>
        <taxon>Bacillales</taxon>
        <taxon>Bacillaceae</taxon>
        <taxon>Halobacillus</taxon>
    </lineage>
</organism>
<comment type="caution">
    <text evidence="1">The sequence shown here is derived from an EMBL/GenBank/DDBJ whole genome shotgun (WGS) entry which is preliminary data.</text>
</comment>
<dbReference type="CDD" id="cd23432">
    <property type="entry name" value="beta-trefoil_Ricin_EndoBetaGal-like"/>
    <property type="match status" value="1"/>
</dbReference>
<accession>A0A845E050</accession>